<name>A0A7M1AZ06_9BACT</name>
<dbReference type="PANTHER" id="PTHR33619">
    <property type="entry name" value="POLYSACCHARIDE EXPORT PROTEIN GFCE-RELATED"/>
    <property type="match status" value="1"/>
</dbReference>
<dbReference type="GO" id="GO:0015159">
    <property type="term" value="F:polysaccharide transmembrane transporter activity"/>
    <property type="evidence" value="ECO:0007669"/>
    <property type="project" value="InterPro"/>
</dbReference>
<sequence>MIKTILLAFMLSTALFGVEFSNLNSEEMAKDMNSSFVDASTRVFGYNLFNGSFSKNRQYRYNPDYLISIGDTINLKLWGSFDFETKVTVDSQGNIFIPKVGTVKVVGIRNDRLSQTLQNAVKKVFKKSVYVYADLESYQPVSIFVTGAVNKPGLYEGLSSDSVIQFIDKARGIDAKSGSYRNIKVLRQNKEIYHVDLYTFLLSGSLKLFQFHMGDVIVVETIKNYIEITGDVKRPYRFEMLSNSVTLRDILKVVLPNPTLTNFTVTKYNQDNEQSINIYAIKDNLDMKIYSGESVNFIPDHNSKDIKVEISGEHSNIHNLVVKKGTTLQEVFEKIKITDLSDPNSFQLYRKSIAQKQKNLLNAQLDDLAAKTLTAGSLTTEEAMIRKQESQLVINFIDRARKVEFKGQVIINKDSNLSQIYLEEGDTIFIPKKNRMVIVQGEVMLPGAQTYVENMTFEDYINACGGFNFRANTDQILIIQKNGKVITYDDNTFFGKSYHVKPGDSILVLSKVDTKYLQVVKDITQIVYQIAVGAAVVLRF</sequence>
<keyword evidence="13" id="KW-0998">Cell outer membrane</keyword>
<dbReference type="Proteomes" id="UP000593719">
    <property type="component" value="Chromosome"/>
</dbReference>
<organism evidence="19 20">
    <name type="scientific">Sulfurimonas sediminis</name>
    <dbReference type="NCBI Taxonomy" id="2590020"/>
    <lineage>
        <taxon>Bacteria</taxon>
        <taxon>Pseudomonadati</taxon>
        <taxon>Campylobacterota</taxon>
        <taxon>Epsilonproteobacteria</taxon>
        <taxon>Campylobacterales</taxon>
        <taxon>Sulfurimonadaceae</taxon>
        <taxon>Sulfurimonas</taxon>
    </lineage>
</organism>
<evidence type="ECO:0000256" key="7">
    <source>
        <dbReference type="ARBA" id="ARBA00022729"/>
    </source>
</evidence>
<dbReference type="InterPro" id="IPR049712">
    <property type="entry name" value="Poly_export"/>
</dbReference>
<dbReference type="PANTHER" id="PTHR33619:SF3">
    <property type="entry name" value="POLYSACCHARIDE EXPORT PROTEIN GFCE-RELATED"/>
    <property type="match status" value="1"/>
</dbReference>
<evidence type="ECO:0000313" key="19">
    <source>
        <dbReference type="EMBL" id="QOP42681.1"/>
    </source>
</evidence>
<evidence type="ECO:0000256" key="2">
    <source>
        <dbReference type="ARBA" id="ARBA00009450"/>
    </source>
</evidence>
<keyword evidence="9" id="KW-0406">Ion transport</keyword>
<feature type="domain" description="Soluble ligand binding" evidence="17">
    <location>
        <begin position="437"/>
        <end position="487"/>
    </location>
</feature>
<evidence type="ECO:0000313" key="20">
    <source>
        <dbReference type="Proteomes" id="UP000593719"/>
    </source>
</evidence>
<feature type="domain" description="SLBB" evidence="18">
    <location>
        <begin position="143"/>
        <end position="219"/>
    </location>
</feature>
<evidence type="ECO:0000259" key="16">
    <source>
        <dbReference type="Pfam" id="PF02563"/>
    </source>
</evidence>
<keyword evidence="6" id="KW-0812">Transmembrane</keyword>
<evidence type="ECO:0000259" key="18">
    <source>
        <dbReference type="Pfam" id="PF22461"/>
    </source>
</evidence>
<proteinExistence type="inferred from homology"/>
<evidence type="ECO:0000256" key="13">
    <source>
        <dbReference type="ARBA" id="ARBA00023237"/>
    </source>
</evidence>
<dbReference type="GO" id="GO:0009279">
    <property type="term" value="C:cell outer membrane"/>
    <property type="evidence" value="ECO:0007669"/>
    <property type="project" value="UniProtKB-SubCell"/>
</dbReference>
<feature type="signal peptide" evidence="15">
    <location>
        <begin position="1"/>
        <end position="17"/>
    </location>
</feature>
<dbReference type="InterPro" id="IPR003715">
    <property type="entry name" value="Poly_export_N"/>
</dbReference>
<keyword evidence="8" id="KW-0625">Polysaccharide transport</keyword>
<comment type="subcellular location">
    <subcellularLocation>
        <location evidence="1">Cell outer membrane</location>
        <topology evidence="1">Multi-pass membrane protein</topology>
    </subcellularLocation>
</comment>
<gene>
    <name evidence="19" type="ORF">FJR45_01430</name>
</gene>
<keyword evidence="5" id="KW-0762">Sugar transport</keyword>
<keyword evidence="11" id="KW-0472">Membrane</keyword>
<dbReference type="Gene3D" id="3.30.1950.10">
    <property type="entry name" value="wza like domain"/>
    <property type="match status" value="1"/>
</dbReference>
<feature type="domain" description="Polysaccharide export protein N-terminal" evidence="16">
    <location>
        <begin position="62"/>
        <end position="131"/>
    </location>
</feature>
<dbReference type="InterPro" id="IPR054765">
    <property type="entry name" value="SLBB_dom"/>
</dbReference>
<dbReference type="RefSeq" id="WP_193151036.1">
    <property type="nucleotide sequence ID" value="NZ_CP041235.1"/>
</dbReference>
<comment type="similarity">
    <text evidence="2">Belongs to the BexD/CtrA/VexA family.</text>
</comment>
<evidence type="ECO:0000256" key="8">
    <source>
        <dbReference type="ARBA" id="ARBA00023047"/>
    </source>
</evidence>
<feature type="chain" id="PRO_5032625505" evidence="15">
    <location>
        <begin position="18"/>
        <end position="540"/>
    </location>
</feature>
<keyword evidence="14" id="KW-0449">Lipoprotein</keyword>
<accession>A0A7M1AZ06</accession>
<evidence type="ECO:0000256" key="14">
    <source>
        <dbReference type="ARBA" id="ARBA00023288"/>
    </source>
</evidence>
<evidence type="ECO:0000256" key="3">
    <source>
        <dbReference type="ARBA" id="ARBA00022448"/>
    </source>
</evidence>
<dbReference type="Gene3D" id="3.10.560.10">
    <property type="entry name" value="Outer membrane lipoprotein wza domain like"/>
    <property type="match status" value="2"/>
</dbReference>
<evidence type="ECO:0000256" key="6">
    <source>
        <dbReference type="ARBA" id="ARBA00022692"/>
    </source>
</evidence>
<evidence type="ECO:0000256" key="1">
    <source>
        <dbReference type="ARBA" id="ARBA00004571"/>
    </source>
</evidence>
<keyword evidence="10" id="KW-0626">Porin</keyword>
<dbReference type="Pfam" id="PF02563">
    <property type="entry name" value="Poly_export"/>
    <property type="match status" value="1"/>
</dbReference>
<evidence type="ECO:0000256" key="11">
    <source>
        <dbReference type="ARBA" id="ARBA00023136"/>
    </source>
</evidence>
<dbReference type="GO" id="GO:0046930">
    <property type="term" value="C:pore complex"/>
    <property type="evidence" value="ECO:0007669"/>
    <property type="project" value="UniProtKB-KW"/>
</dbReference>
<keyword evidence="4" id="KW-1134">Transmembrane beta strand</keyword>
<evidence type="ECO:0000256" key="15">
    <source>
        <dbReference type="SAM" id="SignalP"/>
    </source>
</evidence>
<keyword evidence="20" id="KW-1185">Reference proteome</keyword>
<keyword evidence="7 15" id="KW-0732">Signal</keyword>
<reference evidence="19 20" key="1">
    <citation type="submission" date="2019-06" db="EMBL/GenBank/DDBJ databases">
        <title>Sulfurimonas gotlandica sp. nov., a chemoautotrophic and psychrotolerant epsilonproteobacterium isolated from a pelagic redoxcline, and an emended description of the genus Sulfurimonas.</title>
        <authorList>
            <person name="Wang S."/>
            <person name="Jiang L."/>
            <person name="Shao Z."/>
        </authorList>
    </citation>
    <scope>NUCLEOTIDE SEQUENCE [LARGE SCALE GENOMIC DNA]</scope>
    <source>
        <strain evidence="19 20">S2-6</strain>
    </source>
</reference>
<keyword evidence="3" id="KW-0813">Transport</keyword>
<dbReference type="InterPro" id="IPR019554">
    <property type="entry name" value="Soluble_ligand-bd"/>
</dbReference>
<dbReference type="EMBL" id="CP041235">
    <property type="protein sequence ID" value="QOP42681.1"/>
    <property type="molecule type" value="Genomic_DNA"/>
</dbReference>
<evidence type="ECO:0000256" key="9">
    <source>
        <dbReference type="ARBA" id="ARBA00023065"/>
    </source>
</evidence>
<evidence type="ECO:0000256" key="4">
    <source>
        <dbReference type="ARBA" id="ARBA00022452"/>
    </source>
</evidence>
<dbReference type="AlphaFoldDB" id="A0A7M1AZ06"/>
<evidence type="ECO:0000256" key="12">
    <source>
        <dbReference type="ARBA" id="ARBA00023139"/>
    </source>
</evidence>
<dbReference type="GO" id="GO:0006811">
    <property type="term" value="P:monoatomic ion transport"/>
    <property type="evidence" value="ECO:0007669"/>
    <property type="project" value="UniProtKB-KW"/>
</dbReference>
<evidence type="ECO:0000256" key="10">
    <source>
        <dbReference type="ARBA" id="ARBA00023114"/>
    </source>
</evidence>
<keyword evidence="12" id="KW-0564">Palmitate</keyword>
<evidence type="ECO:0000259" key="17">
    <source>
        <dbReference type="Pfam" id="PF10531"/>
    </source>
</evidence>
<dbReference type="Pfam" id="PF22461">
    <property type="entry name" value="SLBB_2"/>
    <property type="match status" value="1"/>
</dbReference>
<dbReference type="KEGG" id="ssei:FJR45_01430"/>
<dbReference type="GO" id="GO:0015288">
    <property type="term" value="F:porin activity"/>
    <property type="evidence" value="ECO:0007669"/>
    <property type="project" value="UniProtKB-KW"/>
</dbReference>
<dbReference type="Pfam" id="PF10531">
    <property type="entry name" value="SLBB"/>
    <property type="match status" value="1"/>
</dbReference>
<protein>
    <submittedName>
        <fullName evidence="19">Polysaccharide export protein</fullName>
    </submittedName>
</protein>
<evidence type="ECO:0000256" key="5">
    <source>
        <dbReference type="ARBA" id="ARBA00022597"/>
    </source>
</evidence>